<feature type="binding site" evidence="9">
    <location>
        <begin position="88"/>
        <end position="90"/>
    </location>
    <ligand>
        <name>ATP</name>
        <dbReference type="ChEBI" id="CHEBI:30616"/>
    </ligand>
</feature>
<dbReference type="InterPro" id="IPR001980">
    <property type="entry name" value="PPAT"/>
</dbReference>
<dbReference type="Gene3D" id="3.40.50.620">
    <property type="entry name" value="HUPs"/>
    <property type="match status" value="1"/>
</dbReference>
<keyword evidence="6 9" id="KW-0460">Magnesium</keyword>
<feature type="binding site" evidence="9">
    <location>
        <position position="41"/>
    </location>
    <ligand>
        <name>substrate</name>
    </ligand>
</feature>
<dbReference type="Proteomes" id="UP000286482">
    <property type="component" value="Unassembled WGS sequence"/>
</dbReference>
<comment type="subunit">
    <text evidence="9">Homohexamer.</text>
</comment>
<evidence type="ECO:0000256" key="1">
    <source>
        <dbReference type="ARBA" id="ARBA00022490"/>
    </source>
</evidence>
<comment type="pathway">
    <text evidence="9">Cofactor biosynthesis; coenzyme A biosynthesis; CoA from (R)-pantothenate: step 4/5.</text>
</comment>
<keyword evidence="2 9" id="KW-0808">Transferase</keyword>
<keyword evidence="3 9" id="KW-0548">Nucleotidyltransferase</keyword>
<dbReference type="PRINTS" id="PR01020">
    <property type="entry name" value="LPSBIOSNTHSS"/>
</dbReference>
<feature type="binding site" evidence="9">
    <location>
        <begin position="123"/>
        <end position="129"/>
    </location>
    <ligand>
        <name>ATP</name>
        <dbReference type="ChEBI" id="CHEBI:30616"/>
    </ligand>
</feature>
<dbReference type="OrthoDB" id="9806661at2"/>
<dbReference type="HAMAP" id="MF_00151">
    <property type="entry name" value="PPAT_bact"/>
    <property type="match status" value="1"/>
</dbReference>
<dbReference type="EMBL" id="RAQO01000001">
    <property type="protein sequence ID" value="RKF22144.1"/>
    <property type="molecule type" value="Genomic_DNA"/>
</dbReference>
<dbReference type="EC" id="2.7.7.3" evidence="9"/>
<feature type="binding site" evidence="9">
    <location>
        <begin position="9"/>
        <end position="10"/>
    </location>
    <ligand>
        <name>ATP</name>
        <dbReference type="ChEBI" id="CHEBI:30616"/>
    </ligand>
</feature>
<proteinExistence type="inferred from homology"/>
<keyword evidence="12" id="KW-1185">Reference proteome</keyword>
<reference evidence="11 12" key="1">
    <citation type="submission" date="2018-09" db="EMBL/GenBank/DDBJ databases">
        <authorList>
            <person name="Wang Z."/>
        </authorList>
    </citation>
    <scope>NUCLEOTIDE SEQUENCE [LARGE SCALE GENOMIC DNA]</scope>
    <source>
        <strain evidence="11 12">ALS 81</strain>
    </source>
</reference>
<evidence type="ECO:0000259" key="10">
    <source>
        <dbReference type="Pfam" id="PF01467"/>
    </source>
</evidence>
<dbReference type="NCBIfam" id="TIGR00125">
    <property type="entry name" value="cyt_tran_rel"/>
    <property type="match status" value="1"/>
</dbReference>
<dbReference type="InterPro" id="IPR014729">
    <property type="entry name" value="Rossmann-like_a/b/a_fold"/>
</dbReference>
<dbReference type="GO" id="GO:0004595">
    <property type="term" value="F:pantetheine-phosphate adenylyltransferase activity"/>
    <property type="evidence" value="ECO:0007669"/>
    <property type="project" value="UniProtKB-UniRule"/>
</dbReference>
<evidence type="ECO:0000256" key="7">
    <source>
        <dbReference type="ARBA" id="ARBA00022993"/>
    </source>
</evidence>
<evidence type="ECO:0000313" key="11">
    <source>
        <dbReference type="EMBL" id="RKF22144.1"/>
    </source>
</evidence>
<keyword evidence="7 9" id="KW-0173">Coenzyme A biosynthesis</keyword>
<evidence type="ECO:0000256" key="9">
    <source>
        <dbReference type="HAMAP-Rule" id="MF_00151"/>
    </source>
</evidence>
<dbReference type="GO" id="GO:0005524">
    <property type="term" value="F:ATP binding"/>
    <property type="evidence" value="ECO:0007669"/>
    <property type="project" value="UniProtKB-KW"/>
</dbReference>
<gene>
    <name evidence="9" type="primary">coaD</name>
    <name evidence="11" type="ORF">DBZ36_00420</name>
</gene>
<dbReference type="UniPathway" id="UPA00241">
    <property type="reaction ID" value="UER00355"/>
</dbReference>
<comment type="caution">
    <text evidence="11">The sequence shown here is derived from an EMBL/GenBank/DDBJ whole genome shotgun (WGS) entry which is preliminary data.</text>
</comment>
<keyword evidence="5 9" id="KW-0067">ATP-binding</keyword>
<comment type="similarity">
    <text evidence="9">Belongs to the bacterial CoaD family.</text>
</comment>
<evidence type="ECO:0000256" key="4">
    <source>
        <dbReference type="ARBA" id="ARBA00022741"/>
    </source>
</evidence>
<evidence type="ECO:0000256" key="5">
    <source>
        <dbReference type="ARBA" id="ARBA00022840"/>
    </source>
</evidence>
<dbReference type="Pfam" id="PF01467">
    <property type="entry name" value="CTP_transf_like"/>
    <property type="match status" value="1"/>
</dbReference>
<feature type="binding site" evidence="9">
    <location>
        <position position="73"/>
    </location>
    <ligand>
        <name>substrate</name>
    </ligand>
</feature>
<comment type="function">
    <text evidence="9">Reversibly transfers an adenylyl group from ATP to 4'-phosphopantetheine, yielding dephospho-CoA (dPCoA) and pyrophosphate.</text>
</comment>
<dbReference type="InterPro" id="IPR004821">
    <property type="entry name" value="Cyt_trans-like"/>
</dbReference>
<feature type="binding site" evidence="9">
    <location>
        <position position="98"/>
    </location>
    <ligand>
        <name>ATP</name>
        <dbReference type="ChEBI" id="CHEBI:30616"/>
    </ligand>
</feature>
<evidence type="ECO:0000256" key="3">
    <source>
        <dbReference type="ARBA" id="ARBA00022695"/>
    </source>
</evidence>
<evidence type="ECO:0000256" key="6">
    <source>
        <dbReference type="ARBA" id="ARBA00022842"/>
    </source>
</evidence>
<name>A0A420ENH3_9ALTE</name>
<evidence type="ECO:0000313" key="12">
    <source>
        <dbReference type="Proteomes" id="UP000286482"/>
    </source>
</evidence>
<dbReference type="CDD" id="cd02163">
    <property type="entry name" value="PPAT"/>
    <property type="match status" value="1"/>
</dbReference>
<dbReference type="GO" id="GO:0005737">
    <property type="term" value="C:cytoplasm"/>
    <property type="evidence" value="ECO:0007669"/>
    <property type="project" value="UniProtKB-SubCell"/>
</dbReference>
<evidence type="ECO:0000256" key="2">
    <source>
        <dbReference type="ARBA" id="ARBA00022679"/>
    </source>
</evidence>
<dbReference type="PANTHER" id="PTHR21342">
    <property type="entry name" value="PHOSPHOPANTETHEINE ADENYLYLTRANSFERASE"/>
    <property type="match status" value="1"/>
</dbReference>
<feature type="site" description="Transition state stabilizer" evidence="9">
    <location>
        <position position="17"/>
    </location>
</feature>
<feature type="binding site" evidence="9">
    <location>
        <position position="87"/>
    </location>
    <ligand>
        <name>substrate</name>
    </ligand>
</feature>
<comment type="cofactor">
    <cofactor evidence="9">
        <name>Mg(2+)</name>
        <dbReference type="ChEBI" id="CHEBI:18420"/>
    </cofactor>
</comment>
<dbReference type="RefSeq" id="WP_120352947.1">
    <property type="nucleotide sequence ID" value="NZ_RAQO01000001.1"/>
</dbReference>
<evidence type="ECO:0000256" key="8">
    <source>
        <dbReference type="ARBA" id="ARBA00029346"/>
    </source>
</evidence>
<protein>
    <recommendedName>
        <fullName evidence="9">Phosphopantetheine adenylyltransferase</fullName>
        <ecNumber evidence="9">2.7.7.3</ecNumber>
    </recommendedName>
    <alternativeName>
        <fullName evidence="9">Dephospho-CoA pyrophosphorylase</fullName>
    </alternativeName>
    <alternativeName>
        <fullName evidence="9">Pantetheine-phosphate adenylyltransferase</fullName>
        <shortName evidence="9">PPAT</shortName>
    </alternativeName>
</protein>
<dbReference type="AlphaFoldDB" id="A0A420ENH3"/>
<keyword evidence="1 9" id="KW-0963">Cytoplasm</keyword>
<organism evidence="11 12">
    <name type="scientific">Alginatibacterium sediminis</name>
    <dbReference type="NCBI Taxonomy" id="2164068"/>
    <lineage>
        <taxon>Bacteria</taxon>
        <taxon>Pseudomonadati</taxon>
        <taxon>Pseudomonadota</taxon>
        <taxon>Gammaproteobacteria</taxon>
        <taxon>Alteromonadales</taxon>
        <taxon>Alteromonadaceae</taxon>
        <taxon>Alginatibacterium</taxon>
    </lineage>
</organism>
<comment type="catalytic activity">
    <reaction evidence="8 9">
        <text>(R)-4'-phosphopantetheine + ATP + H(+) = 3'-dephospho-CoA + diphosphate</text>
        <dbReference type="Rhea" id="RHEA:19801"/>
        <dbReference type="ChEBI" id="CHEBI:15378"/>
        <dbReference type="ChEBI" id="CHEBI:30616"/>
        <dbReference type="ChEBI" id="CHEBI:33019"/>
        <dbReference type="ChEBI" id="CHEBI:57328"/>
        <dbReference type="ChEBI" id="CHEBI:61723"/>
        <dbReference type="EC" id="2.7.7.3"/>
    </reaction>
</comment>
<dbReference type="NCBIfam" id="TIGR01510">
    <property type="entry name" value="coaD_prev_kdtB"/>
    <property type="match status" value="1"/>
</dbReference>
<sequence length="159" mass="17702">MKKVLYPGTFDPITNGHMDIIRRGALLFDKLIIAIAASPSKKPLFDLEQRVQLAKLATADFDNVEVLGFSGLLVDLHQNQQAAAVLRGVRSVSDFDYELQLANLNRKLKPEFETIYLSPIEETACISSTFVREISLHGGDIQNLVPNCVFEAMAKQKLN</sequence>
<keyword evidence="4 9" id="KW-0547">Nucleotide-binding</keyword>
<feature type="domain" description="Cytidyltransferase-like" evidence="10">
    <location>
        <begin position="5"/>
        <end position="133"/>
    </location>
</feature>
<comment type="subcellular location">
    <subcellularLocation>
        <location evidence="9">Cytoplasm</location>
    </subcellularLocation>
</comment>
<feature type="binding site" evidence="9">
    <location>
        <position position="9"/>
    </location>
    <ligand>
        <name>substrate</name>
    </ligand>
</feature>
<dbReference type="PANTHER" id="PTHR21342:SF1">
    <property type="entry name" value="PHOSPHOPANTETHEINE ADENYLYLTRANSFERASE"/>
    <property type="match status" value="1"/>
</dbReference>
<dbReference type="SUPFAM" id="SSF52374">
    <property type="entry name" value="Nucleotidylyl transferase"/>
    <property type="match status" value="1"/>
</dbReference>
<feature type="binding site" evidence="9">
    <location>
        <position position="17"/>
    </location>
    <ligand>
        <name>ATP</name>
        <dbReference type="ChEBI" id="CHEBI:30616"/>
    </ligand>
</feature>
<accession>A0A420ENH3</accession>
<dbReference type="GO" id="GO:0015937">
    <property type="term" value="P:coenzyme A biosynthetic process"/>
    <property type="evidence" value="ECO:0007669"/>
    <property type="project" value="UniProtKB-UniRule"/>
</dbReference>